<evidence type="ECO:0000313" key="1">
    <source>
        <dbReference type="EMBL" id="VEL44367.1"/>
    </source>
</evidence>
<dbReference type="Proteomes" id="UP000784294">
    <property type="component" value="Unassembled WGS sequence"/>
</dbReference>
<keyword evidence="2" id="KW-1185">Reference proteome</keyword>
<evidence type="ECO:0000313" key="2">
    <source>
        <dbReference type="Proteomes" id="UP000784294"/>
    </source>
</evidence>
<protein>
    <submittedName>
        <fullName evidence="1">Uncharacterized protein</fullName>
    </submittedName>
</protein>
<proteinExistence type="predicted"/>
<organism evidence="1 2">
    <name type="scientific">Protopolystoma xenopodis</name>
    <dbReference type="NCBI Taxonomy" id="117903"/>
    <lineage>
        <taxon>Eukaryota</taxon>
        <taxon>Metazoa</taxon>
        <taxon>Spiralia</taxon>
        <taxon>Lophotrochozoa</taxon>
        <taxon>Platyhelminthes</taxon>
        <taxon>Monogenea</taxon>
        <taxon>Polyopisthocotylea</taxon>
        <taxon>Polystomatidea</taxon>
        <taxon>Polystomatidae</taxon>
        <taxon>Protopolystoma</taxon>
    </lineage>
</organism>
<dbReference type="EMBL" id="CAAALY010296707">
    <property type="protein sequence ID" value="VEL44367.1"/>
    <property type="molecule type" value="Genomic_DNA"/>
</dbReference>
<name>A0A448XT66_9PLAT</name>
<comment type="caution">
    <text evidence="1">The sequence shown here is derived from an EMBL/GenBank/DDBJ whole genome shotgun (WGS) entry which is preliminary data.</text>
</comment>
<reference evidence="1" key="1">
    <citation type="submission" date="2018-11" db="EMBL/GenBank/DDBJ databases">
        <authorList>
            <consortium name="Pathogen Informatics"/>
        </authorList>
    </citation>
    <scope>NUCLEOTIDE SEQUENCE</scope>
</reference>
<dbReference type="AlphaFoldDB" id="A0A448XT66"/>
<sequence length="94" mass="10891">MPNSSHLYHCRHFRPTYLPTYLPQVLLPIRPSHMTLSLSVAAKGLRRELREGTGKPVSKSLKEGLSIACLNEGVREMIEFWYRTYPARIHRDLT</sequence>
<accession>A0A448XT66</accession>
<gene>
    <name evidence="1" type="ORF">PXEA_LOCUS37807</name>
</gene>